<organism evidence="1 2">
    <name type="scientific">Liparis tanakae</name>
    <name type="common">Tanaka's snailfish</name>
    <dbReference type="NCBI Taxonomy" id="230148"/>
    <lineage>
        <taxon>Eukaryota</taxon>
        <taxon>Metazoa</taxon>
        <taxon>Chordata</taxon>
        <taxon>Craniata</taxon>
        <taxon>Vertebrata</taxon>
        <taxon>Euteleostomi</taxon>
        <taxon>Actinopterygii</taxon>
        <taxon>Neopterygii</taxon>
        <taxon>Teleostei</taxon>
        <taxon>Neoteleostei</taxon>
        <taxon>Acanthomorphata</taxon>
        <taxon>Eupercaria</taxon>
        <taxon>Perciformes</taxon>
        <taxon>Cottioidei</taxon>
        <taxon>Cottales</taxon>
        <taxon>Liparidae</taxon>
        <taxon>Liparis</taxon>
    </lineage>
</organism>
<dbReference type="Proteomes" id="UP000314294">
    <property type="component" value="Unassembled WGS sequence"/>
</dbReference>
<dbReference type="EMBL" id="SRLO01000093">
    <property type="protein sequence ID" value="TNN76517.1"/>
    <property type="molecule type" value="Genomic_DNA"/>
</dbReference>
<dbReference type="AlphaFoldDB" id="A0A4Z2IFA7"/>
<protein>
    <submittedName>
        <fullName evidence="1">Uncharacterized protein</fullName>
    </submittedName>
</protein>
<name>A0A4Z2IFA7_9TELE</name>
<sequence>MKGSAAAPDRNFCHHLFSTAAFNSEDDCQDIDYFGQTTEQEAGIMLAYSPTANTQREVEWSRGSSVSFLPFSTTCTTTTSAPAASSPSAPPPLLGGSSPSNSWFTSPWMSAGRRLPSLLQTVNLWLMVVAGETSDGVFLPRWTGGLTDKKAAAGKRLSLLGVIVVHLRPV</sequence>
<proteinExistence type="predicted"/>
<comment type="caution">
    <text evidence="1">The sequence shown here is derived from an EMBL/GenBank/DDBJ whole genome shotgun (WGS) entry which is preliminary data.</text>
</comment>
<reference evidence="1 2" key="1">
    <citation type="submission" date="2019-03" db="EMBL/GenBank/DDBJ databases">
        <title>First draft genome of Liparis tanakae, snailfish: a comprehensive survey of snailfish specific genes.</title>
        <authorList>
            <person name="Kim W."/>
            <person name="Song I."/>
            <person name="Jeong J.-H."/>
            <person name="Kim D."/>
            <person name="Kim S."/>
            <person name="Ryu S."/>
            <person name="Song J.Y."/>
            <person name="Lee S.K."/>
        </authorList>
    </citation>
    <scope>NUCLEOTIDE SEQUENCE [LARGE SCALE GENOMIC DNA]</scope>
    <source>
        <tissue evidence="1">Muscle</tissue>
    </source>
</reference>
<keyword evidence="2" id="KW-1185">Reference proteome</keyword>
<gene>
    <name evidence="1" type="ORF">EYF80_013382</name>
</gene>
<evidence type="ECO:0000313" key="2">
    <source>
        <dbReference type="Proteomes" id="UP000314294"/>
    </source>
</evidence>
<evidence type="ECO:0000313" key="1">
    <source>
        <dbReference type="EMBL" id="TNN76517.1"/>
    </source>
</evidence>
<accession>A0A4Z2IFA7</accession>